<protein>
    <submittedName>
        <fullName evidence="1">Uncharacterized protein</fullName>
    </submittedName>
</protein>
<name>A0ACC3S9P3_9PEZI</name>
<organism evidence="1 2">
    <name type="scientific">Zalaria obscura</name>
    <dbReference type="NCBI Taxonomy" id="2024903"/>
    <lineage>
        <taxon>Eukaryota</taxon>
        <taxon>Fungi</taxon>
        <taxon>Dikarya</taxon>
        <taxon>Ascomycota</taxon>
        <taxon>Pezizomycotina</taxon>
        <taxon>Dothideomycetes</taxon>
        <taxon>Dothideomycetidae</taxon>
        <taxon>Dothideales</taxon>
        <taxon>Zalariaceae</taxon>
        <taxon>Zalaria</taxon>
    </lineage>
</organism>
<accession>A0ACC3S9P3</accession>
<comment type="caution">
    <text evidence="1">The sequence shown here is derived from an EMBL/GenBank/DDBJ whole genome shotgun (WGS) entry which is preliminary data.</text>
</comment>
<gene>
    <name evidence="1" type="ORF">M8818_005801</name>
</gene>
<evidence type="ECO:0000313" key="1">
    <source>
        <dbReference type="EMBL" id="KAK8202272.1"/>
    </source>
</evidence>
<keyword evidence="2" id="KW-1185">Reference proteome</keyword>
<reference evidence="1" key="1">
    <citation type="submission" date="2024-02" db="EMBL/GenBank/DDBJ databases">
        <title>Metagenome Assembled Genome of Zalaria obscura JY119.</title>
        <authorList>
            <person name="Vighnesh L."/>
            <person name="Jagadeeshwari U."/>
            <person name="Venkata Ramana C."/>
            <person name="Sasikala C."/>
        </authorList>
    </citation>
    <scope>NUCLEOTIDE SEQUENCE</scope>
    <source>
        <strain evidence="1">JY119</strain>
    </source>
</reference>
<dbReference type="EMBL" id="JAMKPW020000033">
    <property type="protein sequence ID" value="KAK8202272.1"/>
    <property type="molecule type" value="Genomic_DNA"/>
</dbReference>
<proteinExistence type="predicted"/>
<sequence length="320" mass="36296">MSFDAANLLFSTNVAQDGKTQYRAACATDFINPFKFYDTFATRDLDGYSMGIPFFPWFPSKGNAQSRADVLAQTDAVRVRSCWGGMVAFEAKWFQSQKKELQGITTTQSSAPATTTTPSTSTTQSIDFHPEVDANLNWHLAPTPLPESGVLPKRSDSLTTPIRFRASPDLFWDASECCLIHADLQDPRGLDSSAPTGIYLNPYIRVAYDTQTLRWLPFTRRFERLYSPIHRILTWMVKLPGYNPRREEEAGQKVTDRVWVYNDEKWMETGNLSGGYRDVERTALPGGFCGSRKLLSFGEGDQRGKWWFEQVPKDELAPRE</sequence>
<dbReference type="Proteomes" id="UP001320706">
    <property type="component" value="Unassembled WGS sequence"/>
</dbReference>
<evidence type="ECO:0000313" key="2">
    <source>
        <dbReference type="Proteomes" id="UP001320706"/>
    </source>
</evidence>